<evidence type="ECO:0000256" key="1">
    <source>
        <dbReference type="ARBA" id="ARBA00022527"/>
    </source>
</evidence>
<proteinExistence type="predicted"/>
<dbReference type="KEGG" id="eaj:Q3M24_00605"/>
<dbReference type="SUPFAM" id="SSF55874">
    <property type="entry name" value="ATPase domain of HSP90 chaperone/DNA topoisomerase II/histidine kinase"/>
    <property type="match status" value="1"/>
</dbReference>
<dbReference type="GO" id="GO:0004673">
    <property type="term" value="F:protein histidine kinase activity"/>
    <property type="evidence" value="ECO:0007669"/>
    <property type="project" value="UniProtKB-EC"/>
</dbReference>
<keyword evidence="3" id="KW-0808">Transferase</keyword>
<dbReference type="EC" id="2.7.13.3" evidence="3"/>
<evidence type="ECO:0000259" key="2">
    <source>
        <dbReference type="Pfam" id="PF13581"/>
    </source>
</evidence>
<keyword evidence="1" id="KW-0418">Kinase</keyword>
<dbReference type="PANTHER" id="PTHR35526">
    <property type="entry name" value="ANTI-SIGMA-F FACTOR RSBW-RELATED"/>
    <property type="match status" value="1"/>
</dbReference>
<dbReference type="GO" id="GO:0004674">
    <property type="term" value="F:protein serine/threonine kinase activity"/>
    <property type="evidence" value="ECO:0007669"/>
    <property type="project" value="UniProtKB-KW"/>
</dbReference>
<sequence length="143" mass="16182">MSFFGEKVFSASLDVLDEIRAYVLAAAAHTSLEKKKIYKLQLSVDEIATNIISYAYQDREQQTGKIYIDAEFKTDSLSIQVRDQGVPFDPRSKLEKGQETISLSVEERAIGGLGIYLAITGVDKYEYEYLDGFNVSRFEVYLV</sequence>
<keyword evidence="3" id="KW-0547">Nucleotide-binding</keyword>
<dbReference type="GO" id="GO:0005524">
    <property type="term" value="F:ATP binding"/>
    <property type="evidence" value="ECO:0007669"/>
    <property type="project" value="UniProtKB-KW"/>
</dbReference>
<dbReference type="PANTHER" id="PTHR35526:SF6">
    <property type="entry name" value="SLR1861 PROTEIN"/>
    <property type="match status" value="1"/>
</dbReference>
<accession>A0AAU8LUU5</accession>
<dbReference type="InterPro" id="IPR003594">
    <property type="entry name" value="HATPase_dom"/>
</dbReference>
<dbReference type="Pfam" id="PF13581">
    <property type="entry name" value="HATPase_c_2"/>
    <property type="match status" value="1"/>
</dbReference>
<feature type="domain" description="Histidine kinase/HSP90-like ATPase" evidence="2">
    <location>
        <begin position="9"/>
        <end position="128"/>
    </location>
</feature>
<dbReference type="InterPro" id="IPR036890">
    <property type="entry name" value="HATPase_C_sf"/>
</dbReference>
<keyword evidence="1" id="KW-0723">Serine/threonine-protein kinase</keyword>
<dbReference type="Gene3D" id="3.30.565.10">
    <property type="entry name" value="Histidine kinase-like ATPase, C-terminal domain"/>
    <property type="match status" value="1"/>
</dbReference>
<dbReference type="AlphaFoldDB" id="A0AAU8LUU5"/>
<dbReference type="CDD" id="cd16936">
    <property type="entry name" value="HATPase_RsbW-like"/>
    <property type="match status" value="1"/>
</dbReference>
<name>A0AAU8LUU5_9BACT</name>
<dbReference type="EMBL" id="CP159373">
    <property type="protein sequence ID" value="XCN73295.1"/>
    <property type="molecule type" value="Genomic_DNA"/>
</dbReference>
<reference evidence="3" key="1">
    <citation type="journal article" date="2024" name="Syst. Appl. Microbiol.">
        <title>First single-strain enrichments of Electrothrix cable bacteria, description of E. aestuarii sp. nov. and E. rattekaaiensis sp. nov., and proposal of a cable bacteria taxonomy following the rules of the SeqCode.</title>
        <authorList>
            <person name="Plum-Jensen L.E."/>
            <person name="Schramm A."/>
            <person name="Marshall I.P.G."/>
        </authorList>
    </citation>
    <scope>NUCLEOTIDE SEQUENCE</scope>
    <source>
        <strain evidence="3">Rat1</strain>
    </source>
</reference>
<organism evidence="3">
    <name type="scientific">Candidatus Electrothrix aestuarii</name>
    <dbReference type="NCBI Taxonomy" id="3062594"/>
    <lineage>
        <taxon>Bacteria</taxon>
        <taxon>Pseudomonadati</taxon>
        <taxon>Thermodesulfobacteriota</taxon>
        <taxon>Desulfobulbia</taxon>
        <taxon>Desulfobulbales</taxon>
        <taxon>Desulfobulbaceae</taxon>
        <taxon>Candidatus Electrothrix</taxon>
    </lineage>
</organism>
<keyword evidence="3" id="KW-0067">ATP-binding</keyword>
<protein>
    <submittedName>
        <fullName evidence="3">ATP-binding protein</fullName>
        <ecNumber evidence="3">2.7.13.3</ecNumber>
    </submittedName>
</protein>
<reference evidence="3" key="2">
    <citation type="submission" date="2024-06" db="EMBL/GenBank/DDBJ databases">
        <authorList>
            <person name="Plum-Jensen L.E."/>
            <person name="Schramm A."/>
            <person name="Marshall I.P.G."/>
        </authorList>
    </citation>
    <scope>NUCLEOTIDE SEQUENCE</scope>
    <source>
        <strain evidence="3">Rat1</strain>
    </source>
</reference>
<evidence type="ECO:0000313" key="3">
    <source>
        <dbReference type="EMBL" id="XCN73295.1"/>
    </source>
</evidence>
<gene>
    <name evidence="3" type="ORF">Q3M24_00605</name>
</gene>
<dbReference type="InterPro" id="IPR050267">
    <property type="entry name" value="Anti-sigma-factor_SerPK"/>
</dbReference>